<reference evidence="4 5" key="1">
    <citation type="journal article" date="2021" name="Microorganisms">
        <title>Acidisoma silvae sp. nov. and Acidisomacellulosilytica sp. nov., Two Acidophilic Bacteria Isolated from Decaying Wood, Hydrolyzing Cellulose and Producing Poly-3-hydroxybutyrate.</title>
        <authorList>
            <person name="Mieszkin S."/>
            <person name="Pouder E."/>
            <person name="Uroz S."/>
            <person name="Simon-Colin C."/>
            <person name="Alain K."/>
        </authorList>
    </citation>
    <scope>NUCLEOTIDE SEQUENCE [LARGE SCALE GENOMIC DNA]</scope>
    <source>
        <strain evidence="4 5">HW T5.17</strain>
    </source>
</reference>
<dbReference type="Proteomes" id="UP000721844">
    <property type="component" value="Unassembled WGS sequence"/>
</dbReference>
<evidence type="ECO:0000313" key="5">
    <source>
        <dbReference type="Proteomes" id="UP000721844"/>
    </source>
</evidence>
<dbReference type="Gene3D" id="1.20.144.10">
    <property type="entry name" value="Phosphatidic acid phosphatase type 2/haloperoxidase"/>
    <property type="match status" value="1"/>
</dbReference>
<dbReference type="EC" id="3.1.3.2" evidence="1"/>
<dbReference type="SMART" id="SM00014">
    <property type="entry name" value="acidPPc"/>
    <property type="match status" value="1"/>
</dbReference>
<accession>A0A963Z4E8</accession>
<feature type="signal peptide" evidence="2">
    <location>
        <begin position="1"/>
        <end position="23"/>
    </location>
</feature>
<dbReference type="SUPFAM" id="SSF48317">
    <property type="entry name" value="Acid phosphatase/Vanadium-dependent haloperoxidase"/>
    <property type="match status" value="1"/>
</dbReference>
<dbReference type="AlphaFoldDB" id="A0A963Z4E8"/>
<evidence type="ECO:0000256" key="2">
    <source>
        <dbReference type="SAM" id="SignalP"/>
    </source>
</evidence>
<feature type="domain" description="Phosphatidic acid phosphatase type 2/haloperoxidase" evidence="3">
    <location>
        <begin position="111"/>
        <end position="219"/>
    </location>
</feature>
<comment type="caution">
    <text evidence="4">The sequence shown here is derived from an EMBL/GenBank/DDBJ whole genome shotgun (WGS) entry which is preliminary data.</text>
</comment>
<dbReference type="Pfam" id="PF01569">
    <property type="entry name" value="PAP2"/>
    <property type="match status" value="1"/>
</dbReference>
<dbReference type="InterPro" id="IPR036938">
    <property type="entry name" value="PAP2/HPO_sf"/>
</dbReference>
<organism evidence="4 5">
    <name type="scientific">Acidisoma cellulosilyticum</name>
    <dbReference type="NCBI Taxonomy" id="2802395"/>
    <lineage>
        <taxon>Bacteria</taxon>
        <taxon>Pseudomonadati</taxon>
        <taxon>Pseudomonadota</taxon>
        <taxon>Alphaproteobacteria</taxon>
        <taxon>Acetobacterales</taxon>
        <taxon>Acidocellaceae</taxon>
        <taxon>Acidisoma</taxon>
    </lineage>
</organism>
<sequence>MARAWLYWAVSGCVLVLSGPVASAHKAGTKDKSVTAYYIDPSQVDLDLLLAPPPVLGSAKESVDLATVVKAQADRTAEEAVDAEADHERSVFRFADVLGPQFTPENLPFATGFFARVYADEKQIVFQTKAHFNRPRPFMVDANLSPMVEPRKTPSYPSGHTTFAYVMAIILANMVPEKAGPIFDRAAEYGYNRVVAGAHFPTDIEAGRISGTVIDSVFFHDQAFLGDFYQARAEVRQALGLPSMGDMDR</sequence>
<keyword evidence="1" id="KW-0378">Hydrolase</keyword>
<dbReference type="GO" id="GO:0003993">
    <property type="term" value="F:acid phosphatase activity"/>
    <property type="evidence" value="ECO:0007669"/>
    <property type="project" value="UniProtKB-EC"/>
</dbReference>
<name>A0A963Z4E8_9PROT</name>
<dbReference type="CDD" id="cd03397">
    <property type="entry name" value="PAP2_acid_phosphatase"/>
    <property type="match status" value="1"/>
</dbReference>
<dbReference type="InterPro" id="IPR000326">
    <property type="entry name" value="PAP2/HPO"/>
</dbReference>
<gene>
    <name evidence="4" type="ORF">ACELLULO517_19430</name>
</gene>
<evidence type="ECO:0000256" key="1">
    <source>
        <dbReference type="PIRNR" id="PIRNR000897"/>
    </source>
</evidence>
<comment type="similarity">
    <text evidence="1">Belongs to the class A bacterial acid phosphatase family.</text>
</comment>
<proteinExistence type="inferred from homology"/>
<protein>
    <recommendedName>
        <fullName evidence="1">Acid phosphatase</fullName>
        <ecNumber evidence="1">3.1.3.2</ecNumber>
    </recommendedName>
</protein>
<dbReference type="GO" id="GO:0030288">
    <property type="term" value="C:outer membrane-bounded periplasmic space"/>
    <property type="evidence" value="ECO:0007669"/>
    <property type="project" value="InterPro"/>
</dbReference>
<comment type="catalytic activity">
    <reaction evidence="1">
        <text>a phosphate monoester + H2O = an alcohol + phosphate</text>
        <dbReference type="Rhea" id="RHEA:15017"/>
        <dbReference type="ChEBI" id="CHEBI:15377"/>
        <dbReference type="ChEBI" id="CHEBI:30879"/>
        <dbReference type="ChEBI" id="CHEBI:43474"/>
        <dbReference type="ChEBI" id="CHEBI:67140"/>
        <dbReference type="EC" id="3.1.3.2"/>
    </reaction>
</comment>
<dbReference type="InterPro" id="IPR001011">
    <property type="entry name" value="Acid_Pase_classA_bac"/>
</dbReference>
<evidence type="ECO:0000313" key="4">
    <source>
        <dbReference type="EMBL" id="MCB8882429.1"/>
    </source>
</evidence>
<evidence type="ECO:0000259" key="3">
    <source>
        <dbReference type="SMART" id="SM00014"/>
    </source>
</evidence>
<keyword evidence="2" id="KW-0732">Signal</keyword>
<dbReference type="PIRSF" id="PIRSF000897">
    <property type="entry name" value="Acid_Ptase_ClsA"/>
    <property type="match status" value="1"/>
</dbReference>
<feature type="chain" id="PRO_5037132678" description="Acid phosphatase" evidence="2">
    <location>
        <begin position="24"/>
        <end position="249"/>
    </location>
</feature>
<dbReference type="EMBL" id="JAESVA010000007">
    <property type="protein sequence ID" value="MCB8882429.1"/>
    <property type="molecule type" value="Genomic_DNA"/>
</dbReference>
<dbReference type="RefSeq" id="WP_227309084.1">
    <property type="nucleotide sequence ID" value="NZ_JAESVA010000007.1"/>
</dbReference>
<keyword evidence="5" id="KW-1185">Reference proteome</keyword>